<sequence>MSFLVQKSKYSCLSFADIDDVLNKHKPIGTMYFDCKKAYHTIPHKRLIGTLKAYGISGKVLEWIKSYLGNRTQQSYVNGVLSKSLPCPSGFPLDSVIGPVLFMIYINNLLEGVQPDGKLSLSDEDFKLFKCWFQ</sequence>
<dbReference type="AlphaFoldDB" id="A0AAV2QBX4"/>
<evidence type="ECO:0000259" key="1">
    <source>
        <dbReference type="PROSITE" id="PS50878"/>
    </source>
</evidence>
<proteinExistence type="predicted"/>
<dbReference type="Pfam" id="PF00078">
    <property type="entry name" value="RVT_1"/>
    <property type="match status" value="1"/>
</dbReference>
<reference evidence="2 3" key="1">
    <citation type="submission" date="2024-05" db="EMBL/GenBank/DDBJ databases">
        <authorList>
            <person name="Wallberg A."/>
        </authorList>
    </citation>
    <scope>NUCLEOTIDE SEQUENCE [LARGE SCALE GENOMIC DNA]</scope>
</reference>
<dbReference type="Proteomes" id="UP001497623">
    <property type="component" value="Unassembled WGS sequence"/>
</dbReference>
<feature type="domain" description="Reverse transcriptase" evidence="1">
    <location>
        <begin position="1"/>
        <end position="134"/>
    </location>
</feature>
<evidence type="ECO:0000313" key="3">
    <source>
        <dbReference type="Proteomes" id="UP001497623"/>
    </source>
</evidence>
<accession>A0AAV2QBX4</accession>
<evidence type="ECO:0000313" key="2">
    <source>
        <dbReference type="EMBL" id="CAL4079308.1"/>
    </source>
</evidence>
<name>A0AAV2QBX4_MEGNR</name>
<organism evidence="2 3">
    <name type="scientific">Meganyctiphanes norvegica</name>
    <name type="common">Northern krill</name>
    <name type="synonym">Thysanopoda norvegica</name>
    <dbReference type="NCBI Taxonomy" id="48144"/>
    <lineage>
        <taxon>Eukaryota</taxon>
        <taxon>Metazoa</taxon>
        <taxon>Ecdysozoa</taxon>
        <taxon>Arthropoda</taxon>
        <taxon>Crustacea</taxon>
        <taxon>Multicrustacea</taxon>
        <taxon>Malacostraca</taxon>
        <taxon>Eumalacostraca</taxon>
        <taxon>Eucarida</taxon>
        <taxon>Euphausiacea</taxon>
        <taxon>Euphausiidae</taxon>
        <taxon>Meganyctiphanes</taxon>
    </lineage>
</organism>
<dbReference type="PROSITE" id="PS50878">
    <property type="entry name" value="RT_POL"/>
    <property type="match status" value="1"/>
</dbReference>
<keyword evidence="3" id="KW-1185">Reference proteome</keyword>
<dbReference type="InterPro" id="IPR000477">
    <property type="entry name" value="RT_dom"/>
</dbReference>
<dbReference type="EMBL" id="CAXKWB010005628">
    <property type="protein sequence ID" value="CAL4079308.1"/>
    <property type="molecule type" value="Genomic_DNA"/>
</dbReference>
<comment type="caution">
    <text evidence="2">The sequence shown here is derived from an EMBL/GenBank/DDBJ whole genome shotgun (WGS) entry which is preliminary data.</text>
</comment>
<dbReference type="PANTHER" id="PTHR33332">
    <property type="entry name" value="REVERSE TRANSCRIPTASE DOMAIN-CONTAINING PROTEIN"/>
    <property type="match status" value="1"/>
</dbReference>
<protein>
    <recommendedName>
        <fullName evidence="1">Reverse transcriptase domain-containing protein</fullName>
    </recommendedName>
</protein>
<gene>
    <name evidence="2" type="ORF">MNOR_LOCUS10917</name>
</gene>